<dbReference type="EMBL" id="JARBHB010000006">
    <property type="protein sequence ID" value="KAJ8880315.1"/>
    <property type="molecule type" value="Genomic_DNA"/>
</dbReference>
<protein>
    <submittedName>
        <fullName evidence="2">Uncharacterized protein</fullName>
    </submittedName>
</protein>
<gene>
    <name evidence="2" type="ORF">PR048_016781</name>
</gene>
<name>A0ABQ9H7X1_9NEOP</name>
<evidence type="ECO:0000256" key="1">
    <source>
        <dbReference type="SAM" id="MobiDB-lite"/>
    </source>
</evidence>
<feature type="compositionally biased region" description="Basic and acidic residues" evidence="1">
    <location>
        <begin position="1"/>
        <end position="12"/>
    </location>
</feature>
<evidence type="ECO:0000313" key="2">
    <source>
        <dbReference type="EMBL" id="KAJ8880315.1"/>
    </source>
</evidence>
<dbReference type="Proteomes" id="UP001159363">
    <property type="component" value="Chromosome 5"/>
</dbReference>
<reference evidence="2 3" key="1">
    <citation type="submission" date="2023-02" db="EMBL/GenBank/DDBJ databases">
        <title>LHISI_Scaffold_Assembly.</title>
        <authorList>
            <person name="Stuart O.P."/>
            <person name="Cleave R."/>
            <person name="Magrath M.J.L."/>
            <person name="Mikheyev A.S."/>
        </authorList>
    </citation>
    <scope>NUCLEOTIDE SEQUENCE [LARGE SCALE GENOMIC DNA]</scope>
    <source>
        <strain evidence="2">Daus_M_001</strain>
        <tissue evidence="2">Leg muscle</tissue>
    </source>
</reference>
<feature type="region of interest" description="Disordered" evidence="1">
    <location>
        <begin position="1"/>
        <end position="34"/>
    </location>
</feature>
<sequence length="202" mass="22078">MKGWGKREISEKTRRRIASSGTIPTRPGIEPGSHRWEASMLTTRSPRPLQSWCSSFRTARVLASHQGEPGSNLGGPAPRFPHMGILPDDATGRLVILEISRFPPPLHSSVAPYSPRFALIGSFTSDDIIMPLRIRGGRTINTFASHQGEPGFNPRPGRMWESCRTMPLVGGAFSGFPVSPPLPSSALKTWLLRAAQISPFTL</sequence>
<proteinExistence type="predicted"/>
<organism evidence="2 3">
    <name type="scientific">Dryococelus australis</name>
    <dbReference type="NCBI Taxonomy" id="614101"/>
    <lineage>
        <taxon>Eukaryota</taxon>
        <taxon>Metazoa</taxon>
        <taxon>Ecdysozoa</taxon>
        <taxon>Arthropoda</taxon>
        <taxon>Hexapoda</taxon>
        <taxon>Insecta</taxon>
        <taxon>Pterygota</taxon>
        <taxon>Neoptera</taxon>
        <taxon>Polyneoptera</taxon>
        <taxon>Phasmatodea</taxon>
        <taxon>Verophasmatodea</taxon>
        <taxon>Anareolatae</taxon>
        <taxon>Phasmatidae</taxon>
        <taxon>Eurycanthinae</taxon>
        <taxon>Dryococelus</taxon>
    </lineage>
</organism>
<keyword evidence="3" id="KW-1185">Reference proteome</keyword>
<accession>A0ABQ9H7X1</accession>
<comment type="caution">
    <text evidence="2">The sequence shown here is derived from an EMBL/GenBank/DDBJ whole genome shotgun (WGS) entry which is preliminary data.</text>
</comment>
<evidence type="ECO:0000313" key="3">
    <source>
        <dbReference type="Proteomes" id="UP001159363"/>
    </source>
</evidence>